<dbReference type="InterPro" id="IPR002645">
    <property type="entry name" value="STAS_dom"/>
</dbReference>
<dbReference type="PANTHER" id="PTHR33745:SF3">
    <property type="entry name" value="RSBT CO-ANTAGONIST PROTEIN RSBRC"/>
    <property type="match status" value="1"/>
</dbReference>
<dbReference type="CDD" id="cd07041">
    <property type="entry name" value="STAS_RsbR_RsbS_like"/>
    <property type="match status" value="1"/>
</dbReference>
<comment type="caution">
    <text evidence="3">The sequence shown here is derived from an EMBL/GenBank/DDBJ whole genome shotgun (WGS) entry which is preliminary data.</text>
</comment>
<dbReference type="PROSITE" id="PS50801">
    <property type="entry name" value="STAS"/>
    <property type="match status" value="1"/>
</dbReference>
<organism evidence="3 4">
    <name type="scientific">Falsibacillus albus</name>
    <dbReference type="NCBI Taxonomy" id="2478915"/>
    <lineage>
        <taxon>Bacteria</taxon>
        <taxon>Bacillati</taxon>
        <taxon>Bacillota</taxon>
        <taxon>Bacilli</taxon>
        <taxon>Bacillales</taxon>
        <taxon>Bacillaceae</taxon>
        <taxon>Falsibacillus</taxon>
    </lineage>
</organism>
<protein>
    <submittedName>
        <fullName evidence="3">STAS domain-containing protein</fullName>
    </submittedName>
</protein>
<dbReference type="RefSeq" id="WP_121682037.1">
    <property type="nucleotide sequence ID" value="NZ_RCVZ01000015.1"/>
</dbReference>
<evidence type="ECO:0000259" key="2">
    <source>
        <dbReference type="PROSITE" id="PS50801"/>
    </source>
</evidence>
<proteinExistence type="predicted"/>
<evidence type="ECO:0000313" key="3">
    <source>
        <dbReference type="EMBL" id="RLQ93347.1"/>
    </source>
</evidence>
<feature type="domain" description="STAS" evidence="2">
    <location>
        <begin position="165"/>
        <end position="276"/>
    </location>
</feature>
<dbReference type="Gene3D" id="3.30.750.24">
    <property type="entry name" value="STAS domain"/>
    <property type="match status" value="1"/>
</dbReference>
<dbReference type="EMBL" id="RCVZ01000015">
    <property type="protein sequence ID" value="RLQ93347.1"/>
    <property type="molecule type" value="Genomic_DNA"/>
</dbReference>
<dbReference type="PANTHER" id="PTHR33745">
    <property type="entry name" value="RSBT ANTAGONIST PROTEIN RSBS-RELATED"/>
    <property type="match status" value="1"/>
</dbReference>
<dbReference type="Gene3D" id="1.10.490.70">
    <property type="entry name" value="Histidine kinase N-terminal domain"/>
    <property type="match status" value="1"/>
</dbReference>
<gene>
    <name evidence="3" type="ORF">D9X91_17955</name>
</gene>
<sequence length="284" mass="32596">MNQKNKALCEYILAQSNELTKEWLNSREESPSIYSKNAAPHHEKRLMEQNGIFIKFVAENFVSSNEENLQEIKKWAKNVAEDRASTYTPIQETVHQFKKFRNILMAALEDFIQSVELEISMDEMLSWNRHLQNTVDFVLELYSEKYYQVTSSRMTAQQEMIYELSSPIIPISDYIGVLPIIGDIDTERAKRILENTLAQCVEKNLSQLFIDLSGVPIIDTMVAHQIFQVMSTLKLVGVESILSGIRPEVAQTAVQLGINFKDVSTHSSLKQALHDHDFRVKKVN</sequence>
<dbReference type="InterPro" id="IPR036513">
    <property type="entry name" value="STAS_dom_sf"/>
</dbReference>
<dbReference type="AlphaFoldDB" id="A0A3L7JR82"/>
<dbReference type="Proteomes" id="UP000276770">
    <property type="component" value="Unassembled WGS sequence"/>
</dbReference>
<keyword evidence="1" id="KW-0597">Phosphoprotein</keyword>
<evidence type="ECO:0000313" key="4">
    <source>
        <dbReference type="Proteomes" id="UP000276770"/>
    </source>
</evidence>
<dbReference type="OrthoDB" id="9800154at2"/>
<evidence type="ECO:0000256" key="1">
    <source>
        <dbReference type="ARBA" id="ARBA00022553"/>
    </source>
</evidence>
<dbReference type="InterPro" id="IPR051932">
    <property type="entry name" value="Bact_StressResp_Reg"/>
</dbReference>
<dbReference type="Pfam" id="PF01740">
    <property type="entry name" value="STAS"/>
    <property type="match status" value="1"/>
</dbReference>
<keyword evidence="4" id="KW-1185">Reference proteome</keyword>
<reference evidence="3 4" key="1">
    <citation type="submission" date="2018-10" db="EMBL/GenBank/DDBJ databases">
        <title>Falsibacillus sp. genome draft.</title>
        <authorList>
            <person name="Shi S."/>
        </authorList>
    </citation>
    <scope>NUCLEOTIDE SEQUENCE [LARGE SCALE GENOMIC DNA]</scope>
    <source>
        <strain evidence="3 4">GY 10110</strain>
    </source>
</reference>
<name>A0A3L7JR82_9BACI</name>
<accession>A0A3L7JR82</accession>
<dbReference type="SUPFAM" id="SSF52091">
    <property type="entry name" value="SpoIIaa-like"/>
    <property type="match status" value="1"/>
</dbReference>